<dbReference type="Proteomes" id="UP000229213">
    <property type="component" value="Unassembled WGS sequence"/>
</dbReference>
<feature type="non-terminal residue" evidence="2">
    <location>
        <position position="1"/>
    </location>
</feature>
<proteinExistence type="predicted"/>
<evidence type="ECO:0000313" key="3">
    <source>
        <dbReference type="Proteomes" id="UP000229213"/>
    </source>
</evidence>
<feature type="coiled-coil region" evidence="1">
    <location>
        <begin position="95"/>
        <end position="129"/>
    </location>
</feature>
<protein>
    <submittedName>
        <fullName evidence="2">Uncharacterized protein</fullName>
    </submittedName>
</protein>
<comment type="caution">
    <text evidence="2">The sequence shown here is derived from an EMBL/GenBank/DDBJ whole genome shotgun (WGS) entry which is preliminary data.</text>
</comment>
<name>A0A2M7YFD0_9BACT</name>
<accession>A0A2M7YFD0</accession>
<sequence>NMIKNKPKGISEKAVIKTYDIKKKDMGIEENFSTVSKIIEEIKGHLINLEWVMEFTNFNDYNRVWREKRDAIKKNDLETISKALDDATQKANCWKNSKKKEMNNALSRIERMEKNVEKEELNKKFTSLRGQVEVIDWKKPNVESLHNIASQLDTLRKQFREELIKKLQNNEDAASIIEEPEIIEDLGQKKGWGFDRFFKALEVVLRSGVIEIRMVEEE</sequence>
<evidence type="ECO:0000313" key="2">
    <source>
        <dbReference type="EMBL" id="PJA61680.1"/>
    </source>
</evidence>
<organism evidence="2 3">
    <name type="scientific">bacterium (Candidatus Ratteibacteria) CG_4_9_14_3_um_filter_41_21</name>
    <dbReference type="NCBI Taxonomy" id="2014289"/>
    <lineage>
        <taxon>Bacteria</taxon>
        <taxon>Candidatus Ratteibacteria</taxon>
    </lineage>
</organism>
<dbReference type="EMBL" id="PFWI01000181">
    <property type="protein sequence ID" value="PJA61680.1"/>
    <property type="molecule type" value="Genomic_DNA"/>
</dbReference>
<dbReference type="AlphaFoldDB" id="A0A2M7YFD0"/>
<keyword evidence="1" id="KW-0175">Coiled coil</keyword>
<gene>
    <name evidence="2" type="ORF">CO162_05015</name>
</gene>
<evidence type="ECO:0000256" key="1">
    <source>
        <dbReference type="SAM" id="Coils"/>
    </source>
</evidence>
<reference evidence="3" key="1">
    <citation type="submission" date="2017-09" db="EMBL/GenBank/DDBJ databases">
        <title>Depth-based differentiation of microbial function through sediment-hosted aquifers and enrichment of novel symbionts in the deep terrestrial subsurface.</title>
        <authorList>
            <person name="Probst A.J."/>
            <person name="Ladd B."/>
            <person name="Jarett J.K."/>
            <person name="Geller-Mcgrath D.E."/>
            <person name="Sieber C.M.K."/>
            <person name="Emerson J.B."/>
            <person name="Anantharaman K."/>
            <person name="Thomas B.C."/>
            <person name="Malmstrom R."/>
            <person name="Stieglmeier M."/>
            <person name="Klingl A."/>
            <person name="Woyke T."/>
            <person name="Ryan C.M."/>
            <person name="Banfield J.F."/>
        </authorList>
    </citation>
    <scope>NUCLEOTIDE SEQUENCE [LARGE SCALE GENOMIC DNA]</scope>
</reference>